<dbReference type="AlphaFoldDB" id="A0A4R6J893"/>
<dbReference type="CDD" id="cd01949">
    <property type="entry name" value="GGDEF"/>
    <property type="match status" value="1"/>
</dbReference>
<keyword evidence="5" id="KW-1185">Reference proteome</keyword>
<organism evidence="4 5">
    <name type="scientific">Paractinoplanes brasiliensis</name>
    <dbReference type="NCBI Taxonomy" id="52695"/>
    <lineage>
        <taxon>Bacteria</taxon>
        <taxon>Bacillati</taxon>
        <taxon>Actinomycetota</taxon>
        <taxon>Actinomycetes</taxon>
        <taxon>Micromonosporales</taxon>
        <taxon>Micromonosporaceae</taxon>
        <taxon>Paractinoplanes</taxon>
    </lineage>
</organism>
<comment type="caution">
    <text evidence="4">The sequence shown here is derived from an EMBL/GenBank/DDBJ whole genome shotgun (WGS) entry which is preliminary data.</text>
</comment>
<dbReference type="PANTHER" id="PTHR33121:SF70">
    <property type="entry name" value="SIGNALING PROTEIN YKOW"/>
    <property type="match status" value="1"/>
</dbReference>
<feature type="region of interest" description="Disordered" evidence="1">
    <location>
        <begin position="108"/>
        <end position="168"/>
    </location>
</feature>
<feature type="domain" description="EAL" evidence="2">
    <location>
        <begin position="386"/>
        <end position="621"/>
    </location>
</feature>
<dbReference type="Pfam" id="PF00563">
    <property type="entry name" value="EAL"/>
    <property type="match status" value="1"/>
</dbReference>
<dbReference type="CDD" id="cd01948">
    <property type="entry name" value="EAL"/>
    <property type="match status" value="1"/>
</dbReference>
<accession>A0A4R6J893</accession>
<evidence type="ECO:0000256" key="1">
    <source>
        <dbReference type="SAM" id="MobiDB-lite"/>
    </source>
</evidence>
<sequence length="621" mass="66222">MTLGELTDEWLRGVAAAGFVPGVRARARAALRDLLEEFVAAVRAEPFDPSPGARIGAELVDLRMSAPPVLGTTVHLLAAHLPAILSADAHIRAGGRGHDGGQVHDVGQVQAGGRGYDGSGVQDVGQAQGGGRGHDGSEVQDAGQAQGSGHVQHAGDDQGRAGDRANVDEETRTRVLALLDRLVTGFVAAQRDAAVRAAEEMNRSEKIHWRNVQVDLQRRLQQAVLHRPDTGLPNEQHLRKTLAEFAGDRRLGLLLISLDRYEELTDTLGHARGARLLAAVARRLRPLGVLAHLADDQFAVLAPDTTGPDDLIKVADQAARLLAGPFPIEGHNLHVTACIGLVERPVAGSDPGSWLHDARLAMRWARHGRRGPELFDPARAEEERRRQRWAAEMPAALERGEFTLRYQPLVRLADAEVIGVEALARWDRTGAPGPLQFIQVAERTGLIHRLGRALLEQACRQGAAWGGDLLISVNLSPVQLGDPGLVAAVADILHRTGLPAARLQLEITETGEALPYRSVLSALGGLGVRLALDDFGTGYSSLAVLTGLPFTEAKLAAEFLTGASHGAVLRHVVDACHSMGMTVTAEGVETAEQLATLRDLGCDHGQGYHLGRPAVAGPYGR</sequence>
<evidence type="ECO:0000313" key="4">
    <source>
        <dbReference type="EMBL" id="TDO31672.1"/>
    </source>
</evidence>
<reference evidence="4 5" key="1">
    <citation type="submission" date="2019-03" db="EMBL/GenBank/DDBJ databases">
        <title>Sequencing the genomes of 1000 actinobacteria strains.</title>
        <authorList>
            <person name="Klenk H.-P."/>
        </authorList>
    </citation>
    <scope>NUCLEOTIDE SEQUENCE [LARGE SCALE GENOMIC DNA]</scope>
    <source>
        <strain evidence="4 5">DSM 43805</strain>
    </source>
</reference>
<dbReference type="OrthoDB" id="23692at2"/>
<dbReference type="InterPro" id="IPR000160">
    <property type="entry name" value="GGDEF_dom"/>
</dbReference>
<dbReference type="InterPro" id="IPR043128">
    <property type="entry name" value="Rev_trsase/Diguanyl_cyclase"/>
</dbReference>
<dbReference type="InterPro" id="IPR050706">
    <property type="entry name" value="Cyclic-di-GMP_PDE-like"/>
</dbReference>
<dbReference type="Pfam" id="PF00990">
    <property type="entry name" value="GGDEF"/>
    <property type="match status" value="1"/>
</dbReference>
<dbReference type="PROSITE" id="PS50883">
    <property type="entry name" value="EAL"/>
    <property type="match status" value="1"/>
</dbReference>
<dbReference type="InterPro" id="IPR035919">
    <property type="entry name" value="EAL_sf"/>
</dbReference>
<dbReference type="PROSITE" id="PS50887">
    <property type="entry name" value="GGDEF"/>
    <property type="match status" value="1"/>
</dbReference>
<dbReference type="PANTHER" id="PTHR33121">
    <property type="entry name" value="CYCLIC DI-GMP PHOSPHODIESTERASE PDEF"/>
    <property type="match status" value="1"/>
</dbReference>
<dbReference type="InterPro" id="IPR029787">
    <property type="entry name" value="Nucleotide_cyclase"/>
</dbReference>
<dbReference type="InterPro" id="IPR001633">
    <property type="entry name" value="EAL_dom"/>
</dbReference>
<evidence type="ECO:0000259" key="2">
    <source>
        <dbReference type="PROSITE" id="PS50883"/>
    </source>
</evidence>
<dbReference type="Proteomes" id="UP000294901">
    <property type="component" value="Unassembled WGS sequence"/>
</dbReference>
<dbReference type="NCBIfam" id="TIGR00254">
    <property type="entry name" value="GGDEF"/>
    <property type="match status" value="1"/>
</dbReference>
<dbReference type="RefSeq" id="WP_133877741.1">
    <property type="nucleotide sequence ID" value="NZ_BOMD01000074.1"/>
</dbReference>
<dbReference type="GO" id="GO:0071111">
    <property type="term" value="F:cyclic-guanylate-specific phosphodiesterase activity"/>
    <property type="evidence" value="ECO:0007669"/>
    <property type="project" value="InterPro"/>
</dbReference>
<dbReference type="SMART" id="SM00052">
    <property type="entry name" value="EAL"/>
    <property type="match status" value="1"/>
</dbReference>
<dbReference type="SUPFAM" id="SSF55073">
    <property type="entry name" value="Nucleotide cyclase"/>
    <property type="match status" value="1"/>
</dbReference>
<dbReference type="EMBL" id="SNWR01000002">
    <property type="protein sequence ID" value="TDO31672.1"/>
    <property type="molecule type" value="Genomic_DNA"/>
</dbReference>
<name>A0A4R6J893_9ACTN</name>
<dbReference type="Gene3D" id="3.30.70.270">
    <property type="match status" value="1"/>
</dbReference>
<feature type="compositionally biased region" description="Basic and acidic residues" evidence="1">
    <location>
        <begin position="153"/>
        <end position="168"/>
    </location>
</feature>
<evidence type="ECO:0000313" key="5">
    <source>
        <dbReference type="Proteomes" id="UP000294901"/>
    </source>
</evidence>
<proteinExistence type="predicted"/>
<dbReference type="Gene3D" id="3.20.20.450">
    <property type="entry name" value="EAL domain"/>
    <property type="match status" value="1"/>
</dbReference>
<gene>
    <name evidence="4" type="ORF">C8E87_7099</name>
</gene>
<dbReference type="SMART" id="SM00267">
    <property type="entry name" value="GGDEF"/>
    <property type="match status" value="1"/>
</dbReference>
<dbReference type="SUPFAM" id="SSF141868">
    <property type="entry name" value="EAL domain-like"/>
    <property type="match status" value="1"/>
</dbReference>
<feature type="domain" description="GGDEF" evidence="3">
    <location>
        <begin position="249"/>
        <end position="377"/>
    </location>
</feature>
<evidence type="ECO:0000259" key="3">
    <source>
        <dbReference type="PROSITE" id="PS50887"/>
    </source>
</evidence>
<protein>
    <submittedName>
        <fullName evidence="4">Diguanylate cyclase (GGDEF)-like protein</fullName>
    </submittedName>
</protein>